<dbReference type="Proteomes" id="UP000823632">
    <property type="component" value="Unassembled WGS sequence"/>
</dbReference>
<evidence type="ECO:0000256" key="1">
    <source>
        <dbReference type="PROSITE-ProRule" id="PRU01251"/>
    </source>
</evidence>
<feature type="domain" description="Clp R" evidence="3">
    <location>
        <begin position="2"/>
        <end position="144"/>
    </location>
</feature>
<evidence type="ECO:0000256" key="2">
    <source>
        <dbReference type="SAM" id="MobiDB-lite"/>
    </source>
</evidence>
<dbReference type="InterPro" id="IPR004176">
    <property type="entry name" value="Clp_R_N"/>
</dbReference>
<sequence>MFEKFTEKALNVVSEAQTIAQEMNSEYILSEHLLLALAKEARGVSLKIFKMYNISYETLRDEIVKNLDITQKTTSGTPNFSMHVKNLLKNTLDLANRSGNQSILYEHLFLAVINDRNSNNVKTLEKLGFNVFAARTLLEKLVQRKTKRLSHPENEETKEQEQKPADATDAIFDSKESANVFERAVAKLSASNYEILGTEQIISSILEDKDSELTKILEANGVTLERFDEKLEKIQSRQAEYEGRQIIFTPNAFTTMNMALQTAKELGSSVVLPEHIVLGILKTKKGLAYEIFKELKIVDDDLAHSIIKPIEKEMPQTLTILRLAKEEARRLGRNVVGTEMFLLGIIGEGAGVGAQVLSELAINIRDARKTVENIIGFGNEYYDKEIVFTPRAKRVLEKAWEFAKRKHKSRIESSDMLLALTTEPDCLAMKALEYLGVDAVEIKEGIKKFDNV</sequence>
<evidence type="ECO:0000259" key="3">
    <source>
        <dbReference type="PROSITE" id="PS51903"/>
    </source>
</evidence>
<proteinExistence type="predicted"/>
<evidence type="ECO:0000313" key="5">
    <source>
        <dbReference type="Proteomes" id="UP000823632"/>
    </source>
</evidence>
<accession>A0A9D9DNH5</accession>
<protein>
    <recommendedName>
        <fullName evidence="3">Clp R domain-containing protein</fullName>
    </recommendedName>
</protein>
<dbReference type="PANTHER" id="PTHR47016">
    <property type="entry name" value="ATP-DEPENDENT CLP PROTEASE ATP-BINDING SUBUNIT CLPT1, CHLOROPLASTIC"/>
    <property type="match status" value="1"/>
</dbReference>
<feature type="domain" description="Clp R" evidence="3">
    <location>
        <begin position="382"/>
        <end position="452"/>
    </location>
</feature>
<reference evidence="4" key="1">
    <citation type="submission" date="2020-10" db="EMBL/GenBank/DDBJ databases">
        <authorList>
            <person name="Gilroy R."/>
        </authorList>
    </citation>
    <scope>NUCLEOTIDE SEQUENCE</scope>
    <source>
        <strain evidence="4">10192</strain>
    </source>
</reference>
<dbReference type="Pfam" id="PF02861">
    <property type="entry name" value="Clp_N"/>
    <property type="match status" value="3"/>
</dbReference>
<keyword evidence="1" id="KW-0677">Repeat</keyword>
<dbReference type="Gene3D" id="1.10.1780.10">
    <property type="entry name" value="Clp, N-terminal domain"/>
    <property type="match status" value="3"/>
</dbReference>
<comment type="caution">
    <text evidence="4">The sequence shown here is derived from an EMBL/GenBank/DDBJ whole genome shotgun (WGS) entry which is preliminary data.</text>
</comment>
<dbReference type="PROSITE" id="PS51903">
    <property type="entry name" value="CLP_R"/>
    <property type="match status" value="3"/>
</dbReference>
<feature type="region of interest" description="Disordered" evidence="2">
    <location>
        <begin position="146"/>
        <end position="167"/>
    </location>
</feature>
<dbReference type="PANTHER" id="PTHR47016:SF5">
    <property type="entry name" value="CLP DOMAIN SUPERFAMILY PROTEIN"/>
    <property type="match status" value="1"/>
</dbReference>
<name>A0A9D9DNH5_9BACT</name>
<dbReference type="InterPro" id="IPR044217">
    <property type="entry name" value="CLPT1/2"/>
</dbReference>
<reference evidence="4" key="2">
    <citation type="journal article" date="2021" name="PeerJ">
        <title>Extensive microbial diversity within the chicken gut microbiome revealed by metagenomics and culture.</title>
        <authorList>
            <person name="Gilroy R."/>
            <person name="Ravi A."/>
            <person name="Getino M."/>
            <person name="Pursley I."/>
            <person name="Horton D.L."/>
            <person name="Alikhan N.F."/>
            <person name="Baker D."/>
            <person name="Gharbi K."/>
            <person name="Hall N."/>
            <person name="Watson M."/>
            <person name="Adriaenssens E.M."/>
            <person name="Foster-Nyarko E."/>
            <person name="Jarju S."/>
            <person name="Secka A."/>
            <person name="Antonio M."/>
            <person name="Oren A."/>
            <person name="Chaudhuri R.R."/>
            <person name="La Ragione R."/>
            <person name="Hildebrand F."/>
            <person name="Pallen M.J."/>
        </authorList>
    </citation>
    <scope>NUCLEOTIDE SEQUENCE</scope>
    <source>
        <strain evidence="4">10192</strain>
    </source>
</reference>
<dbReference type="SUPFAM" id="SSF81923">
    <property type="entry name" value="Double Clp-N motif"/>
    <property type="match status" value="3"/>
</dbReference>
<evidence type="ECO:0000313" key="4">
    <source>
        <dbReference type="EMBL" id="MBO8429928.1"/>
    </source>
</evidence>
<dbReference type="InterPro" id="IPR036628">
    <property type="entry name" value="Clp_N_dom_sf"/>
</dbReference>
<dbReference type="EMBL" id="JADIND010000019">
    <property type="protein sequence ID" value="MBO8429928.1"/>
    <property type="molecule type" value="Genomic_DNA"/>
</dbReference>
<organism evidence="4 5">
    <name type="scientific">Candidatus Scatousia excrementipullorum</name>
    <dbReference type="NCBI Taxonomy" id="2840936"/>
    <lineage>
        <taxon>Bacteria</taxon>
        <taxon>Candidatus Scatousia</taxon>
    </lineage>
</organism>
<dbReference type="AlphaFoldDB" id="A0A9D9DNH5"/>
<gene>
    <name evidence="4" type="ORF">IAC76_00935</name>
</gene>
<feature type="compositionally biased region" description="Basic and acidic residues" evidence="2">
    <location>
        <begin position="150"/>
        <end position="167"/>
    </location>
</feature>
<feature type="domain" description="Clp R" evidence="3">
    <location>
        <begin position="243"/>
        <end position="377"/>
    </location>
</feature>